<gene>
    <name evidence="3" type="ORF">H9Q19_04315</name>
</gene>
<evidence type="ECO:0000313" key="4">
    <source>
        <dbReference type="Proteomes" id="UP000680625"/>
    </source>
</evidence>
<dbReference type="PANTHER" id="PTHR35024:SF4">
    <property type="entry name" value="POLYMER-FORMING CYTOSKELETAL PROTEIN"/>
    <property type="match status" value="1"/>
</dbReference>
<dbReference type="GeneID" id="301704826"/>
<dbReference type="Pfam" id="PF04519">
    <property type="entry name" value="Bactofilin"/>
    <property type="match status" value="1"/>
</dbReference>
<name>A0ABX8CD24_9CHLA</name>
<dbReference type="InterPro" id="IPR007607">
    <property type="entry name" value="BacA/B"/>
</dbReference>
<proteinExistence type="inferred from homology"/>
<protein>
    <submittedName>
        <fullName evidence="3">Polymer-forming cytoskeletal protein</fullName>
    </submittedName>
</protein>
<evidence type="ECO:0000256" key="1">
    <source>
        <dbReference type="ARBA" id="ARBA00044755"/>
    </source>
</evidence>
<organism evidence="3 4">
    <name type="scientific">Chlamydia crocodili</name>
    <dbReference type="NCBI Taxonomy" id="2766982"/>
    <lineage>
        <taxon>Bacteria</taxon>
        <taxon>Pseudomonadati</taxon>
        <taxon>Chlamydiota</taxon>
        <taxon>Chlamydiia</taxon>
        <taxon>Chlamydiales</taxon>
        <taxon>Chlamydiaceae</taxon>
        <taxon>Chlamydia/Chlamydophila group</taxon>
        <taxon>Chlamydia</taxon>
    </lineage>
</organism>
<reference evidence="3 4" key="1">
    <citation type="submission" date="2020-08" db="EMBL/GenBank/DDBJ databases">
        <title>Isolation and characterization of novel Chlamydia from Siamese crocodiles (Crocodylus siamensis).</title>
        <authorList>
            <person name="Sariya L."/>
        </authorList>
    </citation>
    <scope>NUCLEOTIDE SEQUENCE [LARGE SCALE GENOMIC DNA]</scope>
    <source>
        <strain evidence="3 4">No. 12</strain>
    </source>
</reference>
<keyword evidence="4" id="KW-1185">Reference proteome</keyword>
<comment type="similarity">
    <text evidence="1">Belongs to the bactofilin family.</text>
</comment>
<feature type="region of interest" description="Disordered" evidence="2">
    <location>
        <begin position="1"/>
        <end position="76"/>
    </location>
</feature>
<sequence>MFRRTGKSPFEDVQTLYEEETTSHSNYPSYPRSERLDSPPNLFDSPKSPETRPLSSSYPIGEEPQKWTSPSSEAGSLLSFAEEPETTLGEGVTFKGELAFDRLLRIDGTFEGILVSNGKIIIGPKGCVKADIQLQEAIIEGVVEGNITVNGKLELRGEAMVKGDIQAGTLCVDEGVRLLGYVAIVGINEESQKEKDL</sequence>
<dbReference type="Proteomes" id="UP000680625">
    <property type="component" value="Chromosome"/>
</dbReference>
<accession>A0ABX8CD24</accession>
<dbReference type="RefSeq" id="WP_213240649.1">
    <property type="nucleotide sequence ID" value="NZ_CP060791.1"/>
</dbReference>
<dbReference type="PANTHER" id="PTHR35024">
    <property type="entry name" value="HYPOTHETICAL CYTOSOLIC PROTEIN"/>
    <property type="match status" value="1"/>
</dbReference>
<evidence type="ECO:0000313" key="3">
    <source>
        <dbReference type="EMBL" id="QVE48913.1"/>
    </source>
</evidence>
<evidence type="ECO:0000256" key="2">
    <source>
        <dbReference type="SAM" id="MobiDB-lite"/>
    </source>
</evidence>
<dbReference type="EMBL" id="CP060791">
    <property type="protein sequence ID" value="QVE48913.1"/>
    <property type="molecule type" value="Genomic_DNA"/>
</dbReference>